<feature type="transmembrane region" description="Helical" evidence="5">
    <location>
        <begin position="190"/>
        <end position="213"/>
    </location>
</feature>
<evidence type="ECO:0000256" key="5">
    <source>
        <dbReference type="SAM" id="Phobius"/>
    </source>
</evidence>
<feature type="transmembrane region" description="Helical" evidence="5">
    <location>
        <begin position="89"/>
        <end position="108"/>
    </location>
</feature>
<name>A0ABR3T3A7_9PEZI</name>
<feature type="transmembrane region" description="Helical" evidence="5">
    <location>
        <begin position="120"/>
        <end position="139"/>
    </location>
</feature>
<organism evidence="6 7">
    <name type="scientific">Neofusicoccum ribis</name>
    <dbReference type="NCBI Taxonomy" id="45134"/>
    <lineage>
        <taxon>Eukaryota</taxon>
        <taxon>Fungi</taxon>
        <taxon>Dikarya</taxon>
        <taxon>Ascomycota</taxon>
        <taxon>Pezizomycotina</taxon>
        <taxon>Dothideomycetes</taxon>
        <taxon>Dothideomycetes incertae sedis</taxon>
        <taxon>Botryosphaeriales</taxon>
        <taxon>Botryosphaeriaceae</taxon>
        <taxon>Neofusicoccum</taxon>
    </lineage>
</organism>
<accession>A0ABR3T3A7</accession>
<dbReference type="InterPro" id="IPR007568">
    <property type="entry name" value="RTA1"/>
</dbReference>
<evidence type="ECO:0000256" key="1">
    <source>
        <dbReference type="ARBA" id="ARBA00004141"/>
    </source>
</evidence>
<evidence type="ECO:0000256" key="2">
    <source>
        <dbReference type="ARBA" id="ARBA00022692"/>
    </source>
</evidence>
<reference evidence="6 7" key="1">
    <citation type="submission" date="2024-02" db="EMBL/GenBank/DDBJ databases">
        <title>De novo assembly and annotation of 12 fungi associated with fruit tree decline syndrome in Ontario, Canada.</title>
        <authorList>
            <person name="Sulman M."/>
            <person name="Ellouze W."/>
            <person name="Ilyukhin E."/>
        </authorList>
    </citation>
    <scope>NUCLEOTIDE SEQUENCE [LARGE SCALE GENOMIC DNA]</scope>
    <source>
        <strain evidence="6 7">M1-105</strain>
    </source>
</reference>
<evidence type="ECO:0000256" key="4">
    <source>
        <dbReference type="ARBA" id="ARBA00023136"/>
    </source>
</evidence>
<dbReference type="PANTHER" id="PTHR31465:SF13">
    <property type="entry name" value="RTA1 DOMAIN PROTEIN-RELATED"/>
    <property type="match status" value="1"/>
</dbReference>
<comment type="subcellular location">
    <subcellularLocation>
        <location evidence="1">Membrane</location>
        <topology evidence="1">Multi-pass membrane protein</topology>
    </subcellularLocation>
</comment>
<feature type="transmembrane region" description="Helical" evidence="5">
    <location>
        <begin position="17"/>
        <end position="35"/>
    </location>
</feature>
<dbReference type="EMBL" id="JAJVDC020000018">
    <property type="protein sequence ID" value="KAL1634003.1"/>
    <property type="molecule type" value="Genomic_DNA"/>
</dbReference>
<comment type="caution">
    <text evidence="6">The sequence shown here is derived from an EMBL/GenBank/DDBJ whole genome shotgun (WGS) entry which is preliminary data.</text>
</comment>
<gene>
    <name evidence="6" type="ORF">SLS56_002594</name>
</gene>
<dbReference type="Pfam" id="PF04479">
    <property type="entry name" value="RTA1"/>
    <property type="match status" value="1"/>
</dbReference>
<keyword evidence="3 5" id="KW-1133">Transmembrane helix</keyword>
<evidence type="ECO:0000313" key="7">
    <source>
        <dbReference type="Proteomes" id="UP001521116"/>
    </source>
</evidence>
<evidence type="ECO:0008006" key="8">
    <source>
        <dbReference type="Google" id="ProtNLM"/>
    </source>
</evidence>
<sequence length="374" mass="41858">MSNYVEGSMWYYAPSKVAPIIFMILFLLSGLAHLYQTIHYKTWRITVFLPWAALIMSAGFALRLAGAYHIEDLGIVIASQVLVMSGPPIYAASNYLVLSRVLFYVPYLSPMHPGRVLTTFLGLDIIIEALVANGAVRVTNTSLTPGQRKAGDVMVKVSLIAQALVFIALLFLAAQFHVRARRARVLTRPLRTVLIVLYTTSAAVFIRCIYRIVEYFEGYEGVLLTHEFYFYIFEAALMLVTTLILNSWHPGKRLPRSNTVFLAQDGVTERRGLGWGDNRPWPVTLADPFDIAGLCRGRDKKTRFWEMTDAEIEAVEAERKASERPAWKVAMDPFGVYGRDGKMARLVRGGKGRSRRGAGGVDAVYPKRSVENAV</sequence>
<evidence type="ECO:0000256" key="3">
    <source>
        <dbReference type="ARBA" id="ARBA00022989"/>
    </source>
</evidence>
<dbReference type="PANTHER" id="PTHR31465">
    <property type="entry name" value="PROTEIN RTA1-RELATED"/>
    <property type="match status" value="1"/>
</dbReference>
<keyword evidence="4 5" id="KW-0472">Membrane</keyword>
<proteinExistence type="predicted"/>
<feature type="transmembrane region" description="Helical" evidence="5">
    <location>
        <begin position="228"/>
        <end position="248"/>
    </location>
</feature>
<evidence type="ECO:0000313" key="6">
    <source>
        <dbReference type="EMBL" id="KAL1634003.1"/>
    </source>
</evidence>
<feature type="transmembrane region" description="Helical" evidence="5">
    <location>
        <begin position="47"/>
        <end position="69"/>
    </location>
</feature>
<protein>
    <recommendedName>
        <fullName evidence="8">RTA1 domain protein</fullName>
    </recommendedName>
</protein>
<dbReference type="Proteomes" id="UP001521116">
    <property type="component" value="Unassembled WGS sequence"/>
</dbReference>
<feature type="transmembrane region" description="Helical" evidence="5">
    <location>
        <begin position="159"/>
        <end position="178"/>
    </location>
</feature>
<keyword evidence="2 5" id="KW-0812">Transmembrane</keyword>
<keyword evidence="7" id="KW-1185">Reference proteome</keyword>